<protein>
    <submittedName>
        <fullName evidence="1">Uncharacterized protein</fullName>
    </submittedName>
</protein>
<reference evidence="1" key="2">
    <citation type="journal article" date="2015" name="Fish Shellfish Immunol.">
        <title>Early steps in the European eel (Anguilla anguilla)-Vibrio vulnificus interaction in the gills: Role of the RtxA13 toxin.</title>
        <authorList>
            <person name="Callol A."/>
            <person name="Pajuelo D."/>
            <person name="Ebbesson L."/>
            <person name="Teles M."/>
            <person name="MacKenzie S."/>
            <person name="Amaro C."/>
        </authorList>
    </citation>
    <scope>NUCLEOTIDE SEQUENCE</scope>
</reference>
<sequence>MQLCTLQHNQHTVSETFILHGMHSYFYIMWLKTVNNPSKHEKHLIKEN</sequence>
<organism evidence="1">
    <name type="scientific">Anguilla anguilla</name>
    <name type="common">European freshwater eel</name>
    <name type="synonym">Muraena anguilla</name>
    <dbReference type="NCBI Taxonomy" id="7936"/>
    <lineage>
        <taxon>Eukaryota</taxon>
        <taxon>Metazoa</taxon>
        <taxon>Chordata</taxon>
        <taxon>Craniata</taxon>
        <taxon>Vertebrata</taxon>
        <taxon>Euteleostomi</taxon>
        <taxon>Actinopterygii</taxon>
        <taxon>Neopterygii</taxon>
        <taxon>Teleostei</taxon>
        <taxon>Anguilliformes</taxon>
        <taxon>Anguillidae</taxon>
        <taxon>Anguilla</taxon>
    </lineage>
</organism>
<evidence type="ECO:0000313" key="1">
    <source>
        <dbReference type="EMBL" id="JAH22965.1"/>
    </source>
</evidence>
<accession>A0A0E9R3B5</accession>
<name>A0A0E9R3B5_ANGAN</name>
<reference evidence="1" key="1">
    <citation type="submission" date="2014-11" db="EMBL/GenBank/DDBJ databases">
        <authorList>
            <person name="Amaro Gonzalez C."/>
        </authorList>
    </citation>
    <scope>NUCLEOTIDE SEQUENCE</scope>
</reference>
<proteinExistence type="predicted"/>
<dbReference type="EMBL" id="GBXM01085612">
    <property type="protein sequence ID" value="JAH22965.1"/>
    <property type="molecule type" value="Transcribed_RNA"/>
</dbReference>
<dbReference type="AlphaFoldDB" id="A0A0E9R3B5"/>